<feature type="compositionally biased region" description="Gly residues" evidence="6">
    <location>
        <begin position="193"/>
        <end position="207"/>
    </location>
</feature>
<feature type="chain" id="PRO_5039451146" description="Gram-positive cocci surface proteins LPxTG domain-containing protein" evidence="8">
    <location>
        <begin position="25"/>
        <end position="560"/>
    </location>
</feature>
<evidence type="ECO:0000256" key="5">
    <source>
        <dbReference type="ARBA" id="ARBA00023088"/>
    </source>
</evidence>
<evidence type="ECO:0000256" key="3">
    <source>
        <dbReference type="ARBA" id="ARBA00022525"/>
    </source>
</evidence>
<dbReference type="PROSITE" id="PS50847">
    <property type="entry name" value="GRAM_POS_ANCHORING"/>
    <property type="match status" value="1"/>
</dbReference>
<proteinExistence type="predicted"/>
<organism evidence="10 11">
    <name type="scientific">Berryella intestinalis</name>
    <dbReference type="NCBI Taxonomy" id="1531429"/>
    <lineage>
        <taxon>Bacteria</taxon>
        <taxon>Bacillati</taxon>
        <taxon>Actinomycetota</taxon>
        <taxon>Coriobacteriia</taxon>
        <taxon>Eggerthellales</taxon>
        <taxon>Eggerthellaceae</taxon>
        <taxon>Berryella</taxon>
    </lineage>
</organism>
<feature type="compositionally biased region" description="Pro residues" evidence="6">
    <location>
        <begin position="354"/>
        <end position="371"/>
    </location>
</feature>
<feature type="domain" description="Gram-positive cocci surface proteins LPxTG" evidence="9">
    <location>
        <begin position="525"/>
        <end position="560"/>
    </location>
</feature>
<dbReference type="GO" id="GO:0030313">
    <property type="term" value="C:cell envelope"/>
    <property type="evidence" value="ECO:0007669"/>
    <property type="project" value="UniProtKB-SubCell"/>
</dbReference>
<dbReference type="EMBL" id="CP009302">
    <property type="protein sequence ID" value="AJC12491.1"/>
    <property type="molecule type" value="Genomic_DNA"/>
</dbReference>
<sequence length="560" mass="57110">MYMTGKNWLSCGAAVALAATLATAPVPAVAFADGANAVSEQAASVDWAKLANGTYTVSVSAKQTPAATSDSVMNSALTKTANLTVKDGTYRLQLQIGSVFGGYLSAVDQFGSFTKGSEPTGGTQRVWTSPDSQNGSAADFTITLNEQTKSTGLVALRFTAPKMEGYTPSAAIQIDTSSVKVVKLDQPAPPVNPGGGSEGGNPGGGTNPGDPSDKPSENPSDPAKVPGDKTAAVKFVSPTSGKDVTAHMAGMVGTTAGYTAKADGTFDVFLVIAKKSADMFAGATYGDDGKAAEVSEAADGSKIYKFNVASVTSPFRVKWKVTAGPHSEVATDVVLDVQEAPKPDPEPSPKPDPDPTPGPVVPGPDPAPKSDPAPAEQPKQAQGMQVGHSYRIPINFTKTGTGTASMAGQYFGDNAVVIPRADGTLEVRFSTNRPDYITSLTYGGVAASVVSESAGSREYSIVVPRSDKDTTVNLSMTISAMNNMTVSADMHLYLSDAKDLGEGSNFHATSNKTGTVPSNSAVTGAPQTGDANAPAAAGAVTLASALAAAGAAVLTRRRAR</sequence>
<feature type="region of interest" description="Disordered" evidence="6">
    <location>
        <begin position="115"/>
        <end position="134"/>
    </location>
</feature>
<dbReference type="KEGG" id="cbac:JI75_07245"/>
<dbReference type="InterPro" id="IPR037250">
    <property type="entry name" value="NEAT_dom_sf"/>
</dbReference>
<evidence type="ECO:0000256" key="6">
    <source>
        <dbReference type="SAM" id="MobiDB-lite"/>
    </source>
</evidence>
<evidence type="ECO:0000256" key="2">
    <source>
        <dbReference type="ARBA" id="ARBA00022512"/>
    </source>
</evidence>
<keyword evidence="3" id="KW-0964">Secreted</keyword>
<name>A0A0A8B4R7_9ACTN</name>
<keyword evidence="2" id="KW-0134">Cell wall</keyword>
<keyword evidence="7" id="KW-0812">Transmembrane</keyword>
<feature type="region of interest" description="Disordered" evidence="6">
    <location>
        <begin position="184"/>
        <end position="229"/>
    </location>
</feature>
<dbReference type="HOGENOM" id="CLU_486371_0_0_11"/>
<dbReference type="AlphaFoldDB" id="A0A0A8B4R7"/>
<evidence type="ECO:0000256" key="4">
    <source>
        <dbReference type="ARBA" id="ARBA00022729"/>
    </source>
</evidence>
<dbReference type="CDD" id="cd06920">
    <property type="entry name" value="NEAT"/>
    <property type="match status" value="1"/>
</dbReference>
<evidence type="ECO:0000313" key="11">
    <source>
        <dbReference type="Proteomes" id="UP000031121"/>
    </source>
</evidence>
<dbReference type="RefSeq" id="WP_039689836.1">
    <property type="nucleotide sequence ID" value="NZ_CP009302.1"/>
</dbReference>
<accession>A0A0A8B4R7</accession>
<reference evidence="10 11" key="2">
    <citation type="journal article" date="2015" name="Genome Announc.">
        <title>Complete Genome Sequence of Coriobacteriaceae Strain 68-1-3, a Novel Mucus-Degrading Isolate from the Swine Intestinal Tract.</title>
        <authorList>
            <person name="Looft T."/>
            <person name="Bayles D.O."/>
            <person name="Alt D.P."/>
            <person name="Stanton T.B."/>
        </authorList>
    </citation>
    <scope>NUCLEOTIDE SEQUENCE [LARGE SCALE GENOMIC DNA]</scope>
    <source>
        <strain evidence="10 11">68-1-3</strain>
    </source>
</reference>
<evidence type="ECO:0000256" key="1">
    <source>
        <dbReference type="ARBA" id="ARBA00004196"/>
    </source>
</evidence>
<evidence type="ECO:0000256" key="7">
    <source>
        <dbReference type="SAM" id="Phobius"/>
    </source>
</evidence>
<comment type="subcellular location">
    <subcellularLocation>
        <location evidence="1">Cell envelope</location>
    </subcellularLocation>
</comment>
<feature type="signal peptide" evidence="8">
    <location>
        <begin position="1"/>
        <end position="24"/>
    </location>
</feature>
<evidence type="ECO:0000259" key="9">
    <source>
        <dbReference type="PROSITE" id="PS50847"/>
    </source>
</evidence>
<keyword evidence="7" id="KW-0472">Membrane</keyword>
<keyword evidence="7" id="KW-1133">Transmembrane helix</keyword>
<evidence type="ECO:0000256" key="8">
    <source>
        <dbReference type="SAM" id="SignalP"/>
    </source>
</evidence>
<dbReference type="Gene3D" id="2.60.40.1850">
    <property type="match status" value="2"/>
</dbReference>
<reference evidence="11" key="1">
    <citation type="submission" date="2014-08" db="EMBL/GenBank/DDBJ databases">
        <title>Coriobacteriaceae sp. complete genome.</title>
        <authorList>
            <person name="Looft T."/>
            <person name="Bayles D.O."/>
            <person name="Stanton T.B."/>
        </authorList>
    </citation>
    <scope>NUCLEOTIDE SEQUENCE [LARGE SCALE GENOMIC DNA]</scope>
    <source>
        <strain evidence="11">68-1-3</strain>
    </source>
</reference>
<dbReference type="SUPFAM" id="SSF158911">
    <property type="entry name" value="NEAT domain-like"/>
    <property type="match status" value="2"/>
</dbReference>
<feature type="region of interest" description="Disordered" evidence="6">
    <location>
        <begin position="339"/>
        <end position="386"/>
    </location>
</feature>
<protein>
    <recommendedName>
        <fullName evidence="9">Gram-positive cocci surface proteins LPxTG domain-containing protein</fullName>
    </recommendedName>
</protein>
<dbReference type="InterPro" id="IPR019931">
    <property type="entry name" value="LPXTG_anchor"/>
</dbReference>
<feature type="compositionally biased region" description="Basic and acidic residues" evidence="6">
    <location>
        <begin position="339"/>
        <end position="353"/>
    </location>
</feature>
<keyword evidence="5" id="KW-0572">Peptidoglycan-anchor</keyword>
<dbReference type="OrthoDB" id="3199633at2"/>
<gene>
    <name evidence="10" type="ORF">JI75_07245</name>
</gene>
<keyword evidence="11" id="KW-1185">Reference proteome</keyword>
<keyword evidence="4 8" id="KW-0732">Signal</keyword>
<feature type="transmembrane region" description="Helical" evidence="7">
    <location>
        <begin position="535"/>
        <end position="554"/>
    </location>
</feature>
<dbReference type="InterPro" id="IPR006635">
    <property type="entry name" value="NEAT_dom"/>
</dbReference>
<dbReference type="Pfam" id="PF05031">
    <property type="entry name" value="NEAT"/>
    <property type="match status" value="1"/>
</dbReference>
<evidence type="ECO:0000313" key="10">
    <source>
        <dbReference type="EMBL" id="AJC12491.1"/>
    </source>
</evidence>
<dbReference type="Proteomes" id="UP000031121">
    <property type="component" value="Chromosome"/>
</dbReference>